<evidence type="ECO:0000256" key="1">
    <source>
        <dbReference type="SAM" id="MobiDB-lite"/>
    </source>
</evidence>
<reference evidence="2 3" key="1">
    <citation type="submission" date="2016-03" db="EMBL/GenBank/DDBJ databases">
        <authorList>
            <person name="Ploux O."/>
        </authorList>
    </citation>
    <scope>NUCLEOTIDE SEQUENCE [LARGE SCALE GENOMIC DNA]</scope>
    <source>
        <strain evidence="2 3">URUG2</strain>
    </source>
</reference>
<sequence length="354" mass="38927">MAYPEDGSHTPTIGITGTLSNDQGNAGASFEEDSTVSYIHDTTAVATTAASSTNYLPSAKKFGTVKGGMPIMVAKWVSPLSDHVTESQYGEVTDWTASAAHASRIISIPRASWVMKAQRDLQAILGLVFGAFKSQLFLDKGTERLAAAEDALRAMQAEPEHLQTAVKVLRNLSNFPPGAGLEVDSHKIRDIDEDSPSDVLELPTLPEDKVAALFTLDDTIYRGAQSMIEDQVKYALPRAAVMQSHIPFQKNNTMKSNHPWELSEFKNDPLLWARSRLNHEYNPKPDVVELNVLDRACNVLFEFVYTPSQIFGQQHFARNMTGGNEALAAAITETWTMSLLLKPIENARPARPET</sequence>
<keyword evidence="3" id="KW-1185">Reference proteome</keyword>
<feature type="region of interest" description="Disordered" evidence="1">
    <location>
        <begin position="1"/>
        <end position="28"/>
    </location>
</feature>
<organism evidence="2 3">
    <name type="scientific">Ramularia collo-cygni</name>
    <dbReference type="NCBI Taxonomy" id="112498"/>
    <lineage>
        <taxon>Eukaryota</taxon>
        <taxon>Fungi</taxon>
        <taxon>Dikarya</taxon>
        <taxon>Ascomycota</taxon>
        <taxon>Pezizomycotina</taxon>
        <taxon>Dothideomycetes</taxon>
        <taxon>Dothideomycetidae</taxon>
        <taxon>Mycosphaerellales</taxon>
        <taxon>Mycosphaerellaceae</taxon>
        <taxon>Ramularia</taxon>
    </lineage>
</organism>
<dbReference type="AlphaFoldDB" id="A0A2D3VFU9"/>
<gene>
    <name evidence="2" type="ORF">RCC_08731</name>
</gene>
<evidence type="ECO:0000313" key="3">
    <source>
        <dbReference type="Proteomes" id="UP000225277"/>
    </source>
</evidence>
<accession>A0A2D3VFU9</accession>
<proteinExistence type="predicted"/>
<protein>
    <submittedName>
        <fullName evidence="2">Uncharacterized protein</fullName>
    </submittedName>
</protein>
<name>A0A2D3VFU9_9PEZI</name>
<dbReference type="EMBL" id="FJUY01000015">
    <property type="protein sequence ID" value="CZT23021.1"/>
    <property type="molecule type" value="Genomic_DNA"/>
</dbReference>
<dbReference type="RefSeq" id="XP_023629745.1">
    <property type="nucleotide sequence ID" value="XM_023773977.1"/>
</dbReference>
<dbReference type="GeneID" id="35603813"/>
<dbReference type="Proteomes" id="UP000225277">
    <property type="component" value="Unassembled WGS sequence"/>
</dbReference>
<feature type="compositionally biased region" description="Polar residues" evidence="1">
    <location>
        <begin position="9"/>
        <end position="26"/>
    </location>
</feature>
<evidence type="ECO:0000313" key="2">
    <source>
        <dbReference type="EMBL" id="CZT23021.1"/>
    </source>
</evidence>